<evidence type="ECO:0000313" key="4">
    <source>
        <dbReference type="Proteomes" id="UP001164746"/>
    </source>
</evidence>
<feature type="region of interest" description="Disordered" evidence="1">
    <location>
        <begin position="593"/>
        <end position="646"/>
    </location>
</feature>
<feature type="region of interest" description="Disordered" evidence="1">
    <location>
        <begin position="506"/>
        <end position="550"/>
    </location>
</feature>
<feature type="region of interest" description="Disordered" evidence="1">
    <location>
        <begin position="276"/>
        <end position="297"/>
    </location>
</feature>
<feature type="region of interest" description="Disordered" evidence="1">
    <location>
        <begin position="210"/>
        <end position="257"/>
    </location>
</feature>
<accession>A0ABY7DTB7</accession>
<dbReference type="Gene3D" id="2.170.300.10">
    <property type="entry name" value="Tie2 ligand-binding domain superfamily"/>
    <property type="match status" value="1"/>
</dbReference>
<reference evidence="3" key="1">
    <citation type="submission" date="2022-11" db="EMBL/GenBank/DDBJ databases">
        <title>Centuries of genome instability and evolution in soft-shell clam transmissible cancer (bioRxiv).</title>
        <authorList>
            <person name="Hart S.F.M."/>
            <person name="Yonemitsu M.A."/>
            <person name="Giersch R.M."/>
            <person name="Beal B.F."/>
            <person name="Arriagada G."/>
            <person name="Davis B.W."/>
            <person name="Ostrander E.A."/>
            <person name="Goff S.P."/>
            <person name="Metzger M.J."/>
        </authorList>
    </citation>
    <scope>NUCLEOTIDE SEQUENCE</scope>
    <source>
        <strain evidence="3">MELC-2E11</strain>
        <tissue evidence="3">Siphon/mantle</tissue>
    </source>
</reference>
<name>A0ABY7DTB7_MYAAR</name>
<evidence type="ECO:0008006" key="5">
    <source>
        <dbReference type="Google" id="ProtNLM"/>
    </source>
</evidence>
<feature type="compositionally biased region" description="Basic and acidic residues" evidence="1">
    <location>
        <begin position="615"/>
        <end position="639"/>
    </location>
</feature>
<feature type="signal peptide" evidence="2">
    <location>
        <begin position="1"/>
        <end position="22"/>
    </location>
</feature>
<dbReference type="EMBL" id="CP111014">
    <property type="protein sequence ID" value="WAQ99595.1"/>
    <property type="molecule type" value="Genomic_DNA"/>
</dbReference>
<sequence>MTSILIVLHVLIGCGFISLIEGRCMPVDGEHRYGEDCSLTCHCVNGAPCRRDSGECRAGCSPGWTGKDCQIKEEQRITNVISDNGEEGEATEDSIADDGEEASKVEESSLALDVPLMAGIASTVFVVLIIICVVVKHCNSRSYIPRMPMNAWDESDTCSEPISNDVSDTSDVRLSTILEPTGYKLQDNDFNQQSITRRSSLVNRMPFETIGQSSMQEPNGSARYGSESGRVRDGRQTPYFDNRSGTEVAMDRSEPTYFRDEYGQSIKTRPYSIAVPQGFDPFQRHEVPSRRSERGEYRPLSYTQDVSNYRTLKPLESLHISNPGPVNKYGNSDDIGRKKYPAPVQQEYRLEDGAYCTSNFANNKQPLKPPQNGHDSHEPRLIFNQVHFDDNVDAISLHSHNPNLPTYYGSQENLFGKRENPSTIQANRNGRSRLNGKQISASPSPQRKQKVLARDMYKHNHYRPASAEPISSVSSPNTTRRVSRDMDELRMKTHELVLRKKDIQKQRMKNLKRRPRSADAYDHDMESESESFGNRDKMAQRNRRSYTKSAMKGLDTDLSYDKGRVQLDVPRRMKNALKRSESVGGYLFNGTDTVKRKRYGGDSRQSSPSPVAYRIKGDQAHSARDNFESDTNSDHDDFSSHYSTLDQGERIPSRVGFYDPHGKEFSEQNGTIIYKGQTNLDYLSDVSIPQPDERMKKYTRPYANSGNHGATRM</sequence>
<keyword evidence="2" id="KW-0732">Signal</keyword>
<feature type="compositionally biased region" description="Polar residues" evidence="1">
    <location>
        <begin position="210"/>
        <end position="219"/>
    </location>
</feature>
<evidence type="ECO:0000256" key="1">
    <source>
        <dbReference type="SAM" id="MobiDB-lite"/>
    </source>
</evidence>
<feature type="compositionally biased region" description="Polar residues" evidence="1">
    <location>
        <begin position="435"/>
        <end position="446"/>
    </location>
</feature>
<gene>
    <name evidence="3" type="ORF">MAR_023968</name>
</gene>
<feature type="compositionally biased region" description="Basic and acidic residues" evidence="1">
    <location>
        <begin position="516"/>
        <end position="526"/>
    </location>
</feature>
<feature type="compositionally biased region" description="Basic residues" evidence="1">
    <location>
        <begin position="506"/>
        <end position="515"/>
    </location>
</feature>
<feature type="region of interest" description="Disordered" evidence="1">
    <location>
        <begin position="421"/>
        <end position="448"/>
    </location>
</feature>
<protein>
    <recommendedName>
        <fullName evidence="5">EGF-like domain-containing protein</fullName>
    </recommendedName>
</protein>
<proteinExistence type="predicted"/>
<feature type="chain" id="PRO_5046880402" description="EGF-like domain-containing protein" evidence="2">
    <location>
        <begin position="23"/>
        <end position="713"/>
    </location>
</feature>
<evidence type="ECO:0000313" key="3">
    <source>
        <dbReference type="EMBL" id="WAQ99595.1"/>
    </source>
</evidence>
<dbReference type="Proteomes" id="UP001164746">
    <property type="component" value="Chromosome 3"/>
</dbReference>
<feature type="compositionally biased region" description="Basic and acidic residues" evidence="1">
    <location>
        <begin position="282"/>
        <end position="297"/>
    </location>
</feature>
<organism evidence="3 4">
    <name type="scientific">Mya arenaria</name>
    <name type="common">Soft-shell clam</name>
    <dbReference type="NCBI Taxonomy" id="6604"/>
    <lineage>
        <taxon>Eukaryota</taxon>
        <taxon>Metazoa</taxon>
        <taxon>Spiralia</taxon>
        <taxon>Lophotrochozoa</taxon>
        <taxon>Mollusca</taxon>
        <taxon>Bivalvia</taxon>
        <taxon>Autobranchia</taxon>
        <taxon>Heteroconchia</taxon>
        <taxon>Euheterodonta</taxon>
        <taxon>Imparidentia</taxon>
        <taxon>Neoheterodontei</taxon>
        <taxon>Myida</taxon>
        <taxon>Myoidea</taxon>
        <taxon>Myidae</taxon>
        <taxon>Mya</taxon>
    </lineage>
</organism>
<keyword evidence="4" id="KW-1185">Reference proteome</keyword>
<evidence type="ECO:0000256" key="2">
    <source>
        <dbReference type="SAM" id="SignalP"/>
    </source>
</evidence>